<feature type="binding site" evidence="5">
    <location>
        <begin position="46"/>
        <end position="48"/>
    </location>
    <ligand>
        <name>3-dehydroquinate</name>
        <dbReference type="ChEBI" id="CHEBI:32364"/>
    </ligand>
</feature>
<accession>A0A173TYM4</accession>
<feature type="binding site" evidence="5">
    <location>
        <position position="236"/>
    </location>
    <ligand>
        <name>3-dehydroquinate</name>
        <dbReference type="ChEBI" id="CHEBI:32364"/>
    </ligand>
</feature>
<dbReference type="GO" id="GO:0008652">
    <property type="term" value="P:amino acid biosynthetic process"/>
    <property type="evidence" value="ECO:0007669"/>
    <property type="project" value="UniProtKB-KW"/>
</dbReference>
<dbReference type="NCBIfam" id="TIGR01093">
    <property type="entry name" value="aroD"/>
    <property type="match status" value="1"/>
</dbReference>
<keyword evidence="3 5" id="KW-0456">Lyase</keyword>
<dbReference type="InterPro" id="IPR001381">
    <property type="entry name" value="DHquinase_I"/>
</dbReference>
<protein>
    <recommendedName>
        <fullName evidence="5">3-dehydroquinate dehydratase</fullName>
        <shortName evidence="5">3-dehydroquinase</shortName>
        <ecNumber evidence="5">4.2.1.10</ecNumber>
    </recommendedName>
    <alternativeName>
        <fullName evidence="5">Type I DHQase</fullName>
    </alternativeName>
    <alternativeName>
        <fullName evidence="5">Type I dehydroquinase</fullName>
        <shortName evidence="5">DHQ1</shortName>
    </alternativeName>
</protein>
<dbReference type="UniPathway" id="UPA00053">
    <property type="reaction ID" value="UER00086"/>
</dbReference>
<gene>
    <name evidence="5 6" type="primary">aroD</name>
    <name evidence="6" type="ORF">ERS852571_02337</name>
</gene>
<dbReference type="InterPro" id="IPR050146">
    <property type="entry name" value="Type-I_3-dehydroquinase"/>
</dbReference>
<dbReference type="PANTHER" id="PTHR43699">
    <property type="entry name" value="3-DEHYDROQUINATE DEHYDRATASE"/>
    <property type="match status" value="1"/>
</dbReference>
<name>A0A173TYM4_ANAHA</name>
<comment type="catalytic activity">
    <reaction evidence="1 5">
        <text>3-dehydroquinate = 3-dehydroshikimate + H2O</text>
        <dbReference type="Rhea" id="RHEA:21096"/>
        <dbReference type="ChEBI" id="CHEBI:15377"/>
        <dbReference type="ChEBI" id="CHEBI:16630"/>
        <dbReference type="ChEBI" id="CHEBI:32364"/>
        <dbReference type="EC" id="4.2.1.10"/>
    </reaction>
</comment>
<dbReference type="GO" id="GO:0046279">
    <property type="term" value="P:3,4-dihydroxybenzoate biosynthetic process"/>
    <property type="evidence" value="ECO:0007669"/>
    <property type="project" value="TreeGrafter"/>
</dbReference>
<dbReference type="GO" id="GO:0003855">
    <property type="term" value="F:3-dehydroquinate dehydratase activity"/>
    <property type="evidence" value="ECO:0007669"/>
    <property type="project" value="UniProtKB-UniRule"/>
</dbReference>
<dbReference type="Gene3D" id="3.20.20.70">
    <property type="entry name" value="Aldolase class I"/>
    <property type="match status" value="1"/>
</dbReference>
<evidence type="ECO:0000313" key="7">
    <source>
        <dbReference type="Proteomes" id="UP000095553"/>
    </source>
</evidence>
<sequence length="255" mass="27919">MNTVKVRNVEIGSGVPKICVPIVGVTKDEIIAEAKTFDSIPVDVVEWRVDWFEGVFEFDKVEDVLKDLREALGETPILFTFRTSKEGGEKAIEAEPYKELNIAAAKTGYVDLVDVEAFTGDEIVKEIVAAAHECGVKVVASNHDFDKTPEKDEIVRRLCKMQELGADIPKIAVMPTCRRDVLTLLCATEEMYTEHADRPIITMSMAGTGLISRLCGEVFGSALTFGAAKKASAPGQAAVNDLNNMLQFLHENQGL</sequence>
<keyword evidence="2 5" id="KW-0057">Aromatic amino acid biosynthesis</keyword>
<evidence type="ECO:0000256" key="4">
    <source>
        <dbReference type="ARBA" id="ARBA00023270"/>
    </source>
</evidence>
<comment type="function">
    <text evidence="5">Involved in the third step of the chorismate pathway, which leads to the biosynthesis of aromatic amino acids. Catalyzes the cis-dehydration of 3-dehydroquinate (DHQ) and introduces the first double bond of the aromatic ring to yield 3-dehydroshikimate.</text>
</comment>
<comment type="subunit">
    <text evidence="5">Homodimer.</text>
</comment>
<feature type="active site" description="Schiff-base intermediate with substrate" evidence="5">
    <location>
        <position position="170"/>
    </location>
</feature>
<organism evidence="6 7">
    <name type="scientific">Anaerostipes hadrus</name>
    <dbReference type="NCBI Taxonomy" id="649756"/>
    <lineage>
        <taxon>Bacteria</taxon>
        <taxon>Bacillati</taxon>
        <taxon>Bacillota</taxon>
        <taxon>Clostridia</taxon>
        <taxon>Lachnospirales</taxon>
        <taxon>Lachnospiraceae</taxon>
        <taxon>Anaerostipes</taxon>
    </lineage>
</organism>
<dbReference type="EMBL" id="CYXY01000015">
    <property type="protein sequence ID" value="CUN07197.1"/>
    <property type="molecule type" value="Genomic_DNA"/>
</dbReference>
<keyword evidence="5" id="KW-0028">Amino-acid biosynthesis</keyword>
<feature type="active site" description="Proton donor/acceptor" evidence="5">
    <location>
        <position position="143"/>
    </location>
</feature>
<feature type="binding site" evidence="5">
    <location>
        <position position="232"/>
    </location>
    <ligand>
        <name>3-dehydroquinate</name>
        <dbReference type="ChEBI" id="CHEBI:32364"/>
    </ligand>
</feature>
<proteinExistence type="inferred from homology"/>
<evidence type="ECO:0000256" key="5">
    <source>
        <dbReference type="HAMAP-Rule" id="MF_00214"/>
    </source>
</evidence>
<evidence type="ECO:0000256" key="2">
    <source>
        <dbReference type="ARBA" id="ARBA00023141"/>
    </source>
</evidence>
<comment type="similarity">
    <text evidence="5">Belongs to the type-I 3-dehydroquinase family.</text>
</comment>
<dbReference type="GO" id="GO:0009423">
    <property type="term" value="P:chorismate biosynthetic process"/>
    <property type="evidence" value="ECO:0007669"/>
    <property type="project" value="UniProtKB-UniRule"/>
</dbReference>
<evidence type="ECO:0000256" key="3">
    <source>
        <dbReference type="ARBA" id="ARBA00023239"/>
    </source>
</evidence>
<dbReference type="Proteomes" id="UP000095553">
    <property type="component" value="Unassembled WGS sequence"/>
</dbReference>
<comment type="caution">
    <text evidence="5">Lacks conserved residue(s) required for the propagation of feature annotation.</text>
</comment>
<evidence type="ECO:0000313" key="6">
    <source>
        <dbReference type="EMBL" id="CUN07197.1"/>
    </source>
</evidence>
<dbReference type="RefSeq" id="WP_044924677.1">
    <property type="nucleotide sequence ID" value="NZ_CYXY01000015.1"/>
</dbReference>
<feature type="binding site" evidence="5">
    <location>
        <position position="82"/>
    </location>
    <ligand>
        <name>3-dehydroquinate</name>
        <dbReference type="ChEBI" id="CHEBI:32364"/>
    </ligand>
</feature>
<dbReference type="CDD" id="cd00502">
    <property type="entry name" value="DHQase_I"/>
    <property type="match status" value="1"/>
</dbReference>
<comment type="pathway">
    <text evidence="5">Metabolic intermediate biosynthesis; chorismate biosynthesis; chorismate from D-erythrose 4-phosphate and phosphoenolpyruvate: step 3/7.</text>
</comment>
<dbReference type="AlphaFoldDB" id="A0A173TYM4"/>
<dbReference type="Pfam" id="PF01487">
    <property type="entry name" value="DHquinase_I"/>
    <property type="match status" value="1"/>
</dbReference>
<dbReference type="EC" id="4.2.1.10" evidence="5"/>
<evidence type="ECO:0000256" key="1">
    <source>
        <dbReference type="ARBA" id="ARBA00001864"/>
    </source>
</evidence>
<dbReference type="InterPro" id="IPR013785">
    <property type="entry name" value="Aldolase_TIM"/>
</dbReference>
<feature type="binding site" evidence="5">
    <location>
        <position position="213"/>
    </location>
    <ligand>
        <name>3-dehydroquinate</name>
        <dbReference type="ChEBI" id="CHEBI:32364"/>
    </ligand>
</feature>
<dbReference type="GO" id="GO:0009073">
    <property type="term" value="P:aromatic amino acid family biosynthetic process"/>
    <property type="evidence" value="ECO:0007669"/>
    <property type="project" value="UniProtKB-KW"/>
</dbReference>
<dbReference type="PANTHER" id="PTHR43699:SF1">
    <property type="entry name" value="3-DEHYDROQUINATE DEHYDRATASE"/>
    <property type="match status" value="1"/>
</dbReference>
<keyword evidence="4 5" id="KW-0704">Schiff base</keyword>
<dbReference type="SUPFAM" id="SSF51569">
    <property type="entry name" value="Aldolase"/>
    <property type="match status" value="1"/>
</dbReference>
<dbReference type="HAMAP" id="MF_00214">
    <property type="entry name" value="AroD"/>
    <property type="match status" value="1"/>
</dbReference>
<reference evidence="6 7" key="1">
    <citation type="submission" date="2015-09" db="EMBL/GenBank/DDBJ databases">
        <authorList>
            <consortium name="Pathogen Informatics"/>
        </authorList>
    </citation>
    <scope>NUCLEOTIDE SEQUENCE [LARGE SCALE GENOMIC DNA]</scope>
    <source>
        <strain evidence="6 7">2789STDY5834959</strain>
    </source>
</reference>
<dbReference type="FunFam" id="3.20.20.70:FF:000047">
    <property type="entry name" value="3-dehydroquinate dehydratase"/>
    <property type="match status" value="1"/>
</dbReference>